<gene>
    <name evidence="2" type="ORF">BEMITA_LOCUS942</name>
</gene>
<accession>A0A9N9ZX55</accession>
<dbReference type="AlphaFoldDB" id="A0A9N9ZX55"/>
<protein>
    <submittedName>
        <fullName evidence="2">Uncharacterized protein</fullName>
    </submittedName>
</protein>
<dbReference type="EMBL" id="OU963862">
    <property type="protein sequence ID" value="CAH0381273.1"/>
    <property type="molecule type" value="Genomic_DNA"/>
</dbReference>
<dbReference type="Proteomes" id="UP001152759">
    <property type="component" value="Chromosome 1"/>
</dbReference>
<reference evidence="2" key="1">
    <citation type="submission" date="2021-12" db="EMBL/GenBank/DDBJ databases">
        <authorList>
            <person name="King R."/>
        </authorList>
    </citation>
    <scope>NUCLEOTIDE SEQUENCE</scope>
</reference>
<keyword evidence="3" id="KW-1185">Reference proteome</keyword>
<sequence>MSPRSHFSPNSGTPPVHGQRHQQRNSYAASPSFPGPAFPDNSFGVEGGPFNALLGFDLLQGAPADFPSVVRTEIKNLLERSNDGLSILVYFEKNQTLSNSLRSKLVQIVIEHECRGDPGRKITTDRFIELAAMIAKTFPNESPAAYYVPFSIENGRQKNAQGKLWARYNNQKRLYRSTGLLKSARHHDSLFSDMFFLSAR</sequence>
<feature type="region of interest" description="Disordered" evidence="1">
    <location>
        <begin position="1"/>
        <end position="33"/>
    </location>
</feature>
<feature type="compositionally biased region" description="Polar residues" evidence="1">
    <location>
        <begin position="1"/>
        <end position="13"/>
    </location>
</feature>
<evidence type="ECO:0000313" key="3">
    <source>
        <dbReference type="Proteomes" id="UP001152759"/>
    </source>
</evidence>
<proteinExistence type="predicted"/>
<name>A0A9N9ZX55_BEMTA</name>
<evidence type="ECO:0000313" key="2">
    <source>
        <dbReference type="EMBL" id="CAH0381273.1"/>
    </source>
</evidence>
<organism evidence="2 3">
    <name type="scientific">Bemisia tabaci</name>
    <name type="common">Sweetpotato whitefly</name>
    <name type="synonym">Aleurodes tabaci</name>
    <dbReference type="NCBI Taxonomy" id="7038"/>
    <lineage>
        <taxon>Eukaryota</taxon>
        <taxon>Metazoa</taxon>
        <taxon>Ecdysozoa</taxon>
        <taxon>Arthropoda</taxon>
        <taxon>Hexapoda</taxon>
        <taxon>Insecta</taxon>
        <taxon>Pterygota</taxon>
        <taxon>Neoptera</taxon>
        <taxon>Paraneoptera</taxon>
        <taxon>Hemiptera</taxon>
        <taxon>Sternorrhyncha</taxon>
        <taxon>Aleyrodoidea</taxon>
        <taxon>Aleyrodidae</taxon>
        <taxon>Aleyrodinae</taxon>
        <taxon>Bemisia</taxon>
    </lineage>
</organism>
<evidence type="ECO:0000256" key="1">
    <source>
        <dbReference type="SAM" id="MobiDB-lite"/>
    </source>
</evidence>